<evidence type="ECO:0000259" key="2">
    <source>
        <dbReference type="Pfam" id="PF07883"/>
    </source>
</evidence>
<dbReference type="Pfam" id="PF07883">
    <property type="entry name" value="Cupin_2"/>
    <property type="match status" value="1"/>
</dbReference>
<gene>
    <name evidence="3" type="ORF">GCM10025866_21000</name>
</gene>
<reference evidence="4" key="1">
    <citation type="journal article" date="2019" name="Int. J. Syst. Evol. Microbiol.">
        <title>The Global Catalogue of Microorganisms (GCM) 10K type strain sequencing project: providing services to taxonomists for standard genome sequencing and annotation.</title>
        <authorList>
            <consortium name="The Broad Institute Genomics Platform"/>
            <consortium name="The Broad Institute Genome Sequencing Center for Infectious Disease"/>
            <person name="Wu L."/>
            <person name="Ma J."/>
        </authorList>
    </citation>
    <scope>NUCLEOTIDE SEQUENCE [LARGE SCALE GENOMIC DNA]</scope>
    <source>
        <strain evidence="4">NBRC 108725</strain>
    </source>
</reference>
<sequence length="159" mass="17383">MSIQDKGPKPNAFDIETATVQNDNYRVVAWTGKFLQVTLMSIPPGDSIGLEAHPATDQFLRIDAGKGRCVMGPEKDKLDFQQDVSDGWSIQVPAGTWHDVINTGEEPLRLYTVYAPSHHAAGAVQPTKEDADKAEESGADEPPEWTEQPEDSEPDEHAG</sequence>
<dbReference type="CDD" id="cd02223">
    <property type="entry name" value="cupin_Bh2720-like"/>
    <property type="match status" value="1"/>
</dbReference>
<proteinExistence type="predicted"/>
<dbReference type="Proteomes" id="UP001321498">
    <property type="component" value="Chromosome"/>
</dbReference>
<evidence type="ECO:0000256" key="1">
    <source>
        <dbReference type="SAM" id="MobiDB-lite"/>
    </source>
</evidence>
<evidence type="ECO:0000313" key="3">
    <source>
        <dbReference type="EMBL" id="BDZ46191.1"/>
    </source>
</evidence>
<feature type="compositionally biased region" description="Basic and acidic residues" evidence="1">
    <location>
        <begin position="127"/>
        <end position="136"/>
    </location>
</feature>
<dbReference type="PANTHER" id="PTHR43346">
    <property type="entry name" value="LIGAND BINDING DOMAIN PROTEIN, PUTATIVE (AFU_ORTHOLOGUE AFUA_6G14370)-RELATED"/>
    <property type="match status" value="1"/>
</dbReference>
<feature type="domain" description="Cupin type-2" evidence="2">
    <location>
        <begin position="39"/>
        <end position="114"/>
    </location>
</feature>
<dbReference type="PANTHER" id="PTHR43346:SF1">
    <property type="entry name" value="QUERCETIN 2,3-DIOXYGENASE-RELATED"/>
    <property type="match status" value="1"/>
</dbReference>
<dbReference type="RefSeq" id="WP_286276290.1">
    <property type="nucleotide sequence ID" value="NZ_AP027731.1"/>
</dbReference>
<dbReference type="EMBL" id="AP027731">
    <property type="protein sequence ID" value="BDZ46191.1"/>
    <property type="molecule type" value="Genomic_DNA"/>
</dbReference>
<dbReference type="SUPFAM" id="SSF51182">
    <property type="entry name" value="RmlC-like cupins"/>
    <property type="match status" value="1"/>
</dbReference>
<evidence type="ECO:0000313" key="4">
    <source>
        <dbReference type="Proteomes" id="UP001321498"/>
    </source>
</evidence>
<feature type="compositionally biased region" description="Acidic residues" evidence="1">
    <location>
        <begin position="137"/>
        <end position="159"/>
    </location>
</feature>
<organism evidence="3 4">
    <name type="scientific">Naasia aerilata</name>
    <dbReference type="NCBI Taxonomy" id="1162966"/>
    <lineage>
        <taxon>Bacteria</taxon>
        <taxon>Bacillati</taxon>
        <taxon>Actinomycetota</taxon>
        <taxon>Actinomycetes</taxon>
        <taxon>Micrococcales</taxon>
        <taxon>Microbacteriaceae</taxon>
        <taxon>Naasia</taxon>
    </lineage>
</organism>
<dbReference type="InterPro" id="IPR013096">
    <property type="entry name" value="Cupin_2"/>
</dbReference>
<dbReference type="InterPro" id="IPR052538">
    <property type="entry name" value="Flavonoid_dioxygenase-like"/>
</dbReference>
<protein>
    <recommendedName>
        <fullName evidence="2">Cupin type-2 domain-containing protein</fullName>
    </recommendedName>
</protein>
<keyword evidence="4" id="KW-1185">Reference proteome</keyword>
<feature type="region of interest" description="Disordered" evidence="1">
    <location>
        <begin position="121"/>
        <end position="159"/>
    </location>
</feature>
<accession>A0ABM8GD48</accession>
<dbReference type="InterPro" id="IPR014710">
    <property type="entry name" value="RmlC-like_jellyroll"/>
</dbReference>
<dbReference type="InterPro" id="IPR011051">
    <property type="entry name" value="RmlC_Cupin_sf"/>
</dbReference>
<dbReference type="Gene3D" id="2.60.120.10">
    <property type="entry name" value="Jelly Rolls"/>
    <property type="match status" value="1"/>
</dbReference>
<name>A0ABM8GD48_9MICO</name>